<feature type="region of interest" description="Disordered" evidence="7">
    <location>
        <begin position="293"/>
        <end position="315"/>
    </location>
</feature>
<dbReference type="SUPFAM" id="SSF50182">
    <property type="entry name" value="Sm-like ribonucleoproteins"/>
    <property type="match status" value="1"/>
</dbReference>
<dbReference type="Pfam" id="PF21082">
    <property type="entry name" value="MS_channel_3rd"/>
    <property type="match status" value="1"/>
</dbReference>
<accession>A0A512CBN6</accession>
<proteinExistence type="inferred from homology"/>
<evidence type="ECO:0000256" key="3">
    <source>
        <dbReference type="ARBA" id="ARBA00022475"/>
    </source>
</evidence>
<gene>
    <name evidence="12" type="ORF">CQA01_21520</name>
</gene>
<dbReference type="SUPFAM" id="SSF82861">
    <property type="entry name" value="Mechanosensitive channel protein MscS (YggB), transmembrane region"/>
    <property type="match status" value="1"/>
</dbReference>
<feature type="transmembrane region" description="Helical" evidence="8">
    <location>
        <begin position="24"/>
        <end position="45"/>
    </location>
</feature>
<dbReference type="InterPro" id="IPR011066">
    <property type="entry name" value="MscS_channel_C_sf"/>
</dbReference>
<dbReference type="InterPro" id="IPR011014">
    <property type="entry name" value="MscS_channel_TM-2"/>
</dbReference>
<dbReference type="Gene3D" id="2.30.30.60">
    <property type="match status" value="1"/>
</dbReference>
<feature type="transmembrane region" description="Helical" evidence="8">
    <location>
        <begin position="92"/>
        <end position="125"/>
    </location>
</feature>
<dbReference type="Gene3D" id="3.30.70.100">
    <property type="match status" value="1"/>
</dbReference>
<reference evidence="12 13" key="1">
    <citation type="submission" date="2019-07" db="EMBL/GenBank/DDBJ databases">
        <title>Whole genome shotgun sequence of Cyclobacterium qasimii NBRC 106168.</title>
        <authorList>
            <person name="Hosoyama A."/>
            <person name="Uohara A."/>
            <person name="Ohji S."/>
            <person name="Ichikawa N."/>
        </authorList>
    </citation>
    <scope>NUCLEOTIDE SEQUENCE [LARGE SCALE GENOMIC DNA]</scope>
    <source>
        <strain evidence="12 13">NBRC 106168</strain>
    </source>
</reference>
<organism evidence="12 13">
    <name type="scientific">Cyclobacterium qasimii</name>
    <dbReference type="NCBI Taxonomy" id="1350429"/>
    <lineage>
        <taxon>Bacteria</taxon>
        <taxon>Pseudomonadati</taxon>
        <taxon>Bacteroidota</taxon>
        <taxon>Cytophagia</taxon>
        <taxon>Cytophagales</taxon>
        <taxon>Cyclobacteriaceae</taxon>
        <taxon>Cyclobacterium</taxon>
    </lineage>
</organism>
<evidence type="ECO:0000259" key="11">
    <source>
        <dbReference type="Pfam" id="PF21088"/>
    </source>
</evidence>
<evidence type="ECO:0000256" key="4">
    <source>
        <dbReference type="ARBA" id="ARBA00022692"/>
    </source>
</evidence>
<dbReference type="EMBL" id="BJYV01000009">
    <property type="protein sequence ID" value="GEO21618.1"/>
    <property type="molecule type" value="Genomic_DNA"/>
</dbReference>
<comment type="similarity">
    <text evidence="2">Belongs to the MscS (TC 1.A.23) family.</text>
</comment>
<evidence type="ECO:0000256" key="2">
    <source>
        <dbReference type="ARBA" id="ARBA00008017"/>
    </source>
</evidence>
<sequence>MEINKYYDIVVQKLIGWSELLVKMLPNFVLAVVVLIAFFFAGRLVRNLSVKLLDRAIKNKSLSSIISKVIYIIVLTIGAFAALTLLDLDKTVSSLLAGAGIIGLALGFAFQDIATNFIAGFFMAIKRPFKIGQVIHCEGYSGIIKHIGIRTTELASFQGQEVIIPNKMLFQNPLVNDSENTYKRIDLNVGVSYGEDLERVRDIAIESVKNLPNINKDKDIDLVYLAFGSSSIDFRIMIWVAFKSQLEFLKSQSEAIIAIKKAFDKEDIMIPFPIRTLDFGIKGGEKLNEVFPQEKMQANSGGEGNQKPQDTQSCQ</sequence>
<dbReference type="InterPro" id="IPR049278">
    <property type="entry name" value="MS_channel_C"/>
</dbReference>
<evidence type="ECO:0000313" key="13">
    <source>
        <dbReference type="Proteomes" id="UP000321301"/>
    </source>
</evidence>
<keyword evidence="5 8" id="KW-1133">Transmembrane helix</keyword>
<dbReference type="GO" id="GO:0005886">
    <property type="term" value="C:plasma membrane"/>
    <property type="evidence" value="ECO:0007669"/>
    <property type="project" value="UniProtKB-SubCell"/>
</dbReference>
<evidence type="ECO:0000256" key="1">
    <source>
        <dbReference type="ARBA" id="ARBA00004651"/>
    </source>
</evidence>
<keyword evidence="6 8" id="KW-0472">Membrane</keyword>
<dbReference type="InterPro" id="IPR049142">
    <property type="entry name" value="MS_channel_1st"/>
</dbReference>
<dbReference type="PANTHER" id="PTHR30221:SF1">
    <property type="entry name" value="SMALL-CONDUCTANCE MECHANOSENSITIVE CHANNEL"/>
    <property type="match status" value="1"/>
</dbReference>
<comment type="caution">
    <text evidence="12">The sequence shown here is derived from an EMBL/GenBank/DDBJ whole genome shotgun (WGS) entry which is preliminary data.</text>
</comment>
<evidence type="ECO:0000256" key="6">
    <source>
        <dbReference type="ARBA" id="ARBA00023136"/>
    </source>
</evidence>
<dbReference type="Pfam" id="PF21088">
    <property type="entry name" value="MS_channel_1st"/>
    <property type="match status" value="1"/>
</dbReference>
<evidence type="ECO:0000256" key="8">
    <source>
        <dbReference type="SAM" id="Phobius"/>
    </source>
</evidence>
<evidence type="ECO:0000313" key="12">
    <source>
        <dbReference type="EMBL" id="GEO21618.1"/>
    </source>
</evidence>
<dbReference type="SUPFAM" id="SSF82689">
    <property type="entry name" value="Mechanosensitive channel protein MscS (YggB), C-terminal domain"/>
    <property type="match status" value="1"/>
</dbReference>
<keyword evidence="4 8" id="KW-0812">Transmembrane</keyword>
<comment type="subcellular location">
    <subcellularLocation>
        <location evidence="1">Cell membrane</location>
        <topology evidence="1">Multi-pass membrane protein</topology>
    </subcellularLocation>
</comment>
<feature type="domain" description="Mechanosensitive ion channel MscS" evidence="9">
    <location>
        <begin position="112"/>
        <end position="176"/>
    </location>
</feature>
<dbReference type="GO" id="GO:0008381">
    <property type="term" value="F:mechanosensitive monoatomic ion channel activity"/>
    <property type="evidence" value="ECO:0007669"/>
    <property type="project" value="InterPro"/>
</dbReference>
<dbReference type="Gene3D" id="1.10.287.1260">
    <property type="match status" value="1"/>
</dbReference>
<dbReference type="AlphaFoldDB" id="A0A512CBN6"/>
<dbReference type="Pfam" id="PF00924">
    <property type="entry name" value="MS_channel_2nd"/>
    <property type="match status" value="1"/>
</dbReference>
<feature type="domain" description="Mechanosensitive ion channel transmembrane helices 2/3" evidence="11">
    <location>
        <begin position="68"/>
        <end position="111"/>
    </location>
</feature>
<feature type="domain" description="Mechanosensitive ion channel MscS C-terminal" evidence="10">
    <location>
        <begin position="185"/>
        <end position="269"/>
    </location>
</feature>
<evidence type="ECO:0000256" key="5">
    <source>
        <dbReference type="ARBA" id="ARBA00022989"/>
    </source>
</evidence>
<dbReference type="InterPro" id="IPR023408">
    <property type="entry name" value="MscS_beta-dom_sf"/>
</dbReference>
<dbReference type="InterPro" id="IPR010920">
    <property type="entry name" value="LSM_dom_sf"/>
</dbReference>
<feature type="transmembrane region" description="Helical" evidence="8">
    <location>
        <begin position="65"/>
        <end position="86"/>
    </location>
</feature>
<evidence type="ECO:0000256" key="7">
    <source>
        <dbReference type="SAM" id="MobiDB-lite"/>
    </source>
</evidence>
<keyword evidence="3" id="KW-1003">Cell membrane</keyword>
<evidence type="ECO:0000259" key="9">
    <source>
        <dbReference type="Pfam" id="PF00924"/>
    </source>
</evidence>
<dbReference type="PANTHER" id="PTHR30221">
    <property type="entry name" value="SMALL-CONDUCTANCE MECHANOSENSITIVE CHANNEL"/>
    <property type="match status" value="1"/>
</dbReference>
<name>A0A512CBN6_9BACT</name>
<dbReference type="Proteomes" id="UP000321301">
    <property type="component" value="Unassembled WGS sequence"/>
</dbReference>
<evidence type="ECO:0000259" key="10">
    <source>
        <dbReference type="Pfam" id="PF21082"/>
    </source>
</evidence>
<keyword evidence="13" id="KW-1185">Reference proteome</keyword>
<protein>
    <submittedName>
        <fullName evidence="12">Mechanosensitive ion channel protein MscS</fullName>
    </submittedName>
</protein>
<dbReference type="InterPro" id="IPR006685">
    <property type="entry name" value="MscS_channel_2nd"/>
</dbReference>
<feature type="compositionally biased region" description="Polar residues" evidence="7">
    <location>
        <begin position="296"/>
        <end position="315"/>
    </location>
</feature>
<dbReference type="InterPro" id="IPR045275">
    <property type="entry name" value="MscS_archaea/bacteria_type"/>
</dbReference>
<dbReference type="RefSeq" id="WP_020890827.1">
    <property type="nucleotide sequence ID" value="NZ_BJYV01000009.1"/>
</dbReference>